<dbReference type="AlphaFoldDB" id="A0A0R2K3P0"/>
<feature type="transmembrane region" description="Helical" evidence="7">
    <location>
        <begin position="97"/>
        <end position="115"/>
    </location>
</feature>
<dbReference type="GeneID" id="76043608"/>
<dbReference type="Gene3D" id="1.20.1540.10">
    <property type="entry name" value="Rhomboid-like"/>
    <property type="match status" value="1"/>
</dbReference>
<evidence type="ECO:0000313" key="11">
    <source>
        <dbReference type="Proteomes" id="UP000051749"/>
    </source>
</evidence>
<feature type="transmembrane region" description="Helical" evidence="7">
    <location>
        <begin position="58"/>
        <end position="85"/>
    </location>
</feature>
<dbReference type="GO" id="GO:0004252">
    <property type="term" value="F:serine-type endopeptidase activity"/>
    <property type="evidence" value="ECO:0007669"/>
    <property type="project" value="InterPro"/>
</dbReference>
<feature type="transmembrane region" description="Helical" evidence="7">
    <location>
        <begin position="206"/>
        <end position="224"/>
    </location>
</feature>
<dbReference type="PATRIC" id="fig|319653.3.peg.249"/>
<comment type="subcellular location">
    <subcellularLocation>
        <location evidence="1">Membrane</location>
        <topology evidence="1">Multi-pass membrane protein</topology>
    </subcellularLocation>
</comment>
<feature type="transmembrane region" description="Helical" evidence="7">
    <location>
        <begin position="151"/>
        <end position="169"/>
    </location>
</feature>
<dbReference type="EMBL" id="FOGK01000002">
    <property type="protein sequence ID" value="SER13513.1"/>
    <property type="molecule type" value="Genomic_DNA"/>
</dbReference>
<comment type="caution">
    <text evidence="9">The sequence shown here is derived from an EMBL/GenBank/DDBJ whole genome shotgun (WGS) entry which is preliminary data.</text>
</comment>
<dbReference type="GO" id="GO:0016020">
    <property type="term" value="C:membrane"/>
    <property type="evidence" value="ECO:0007669"/>
    <property type="project" value="UniProtKB-SubCell"/>
</dbReference>
<evidence type="ECO:0000313" key="9">
    <source>
        <dbReference type="EMBL" id="KRN82486.1"/>
    </source>
</evidence>
<protein>
    <submittedName>
        <fullName evidence="9">Membrane-associated serine protease</fullName>
    </submittedName>
    <submittedName>
        <fullName evidence="10">Rhomboid protease GluP</fullName>
    </submittedName>
</protein>
<evidence type="ECO:0000256" key="3">
    <source>
        <dbReference type="ARBA" id="ARBA00022692"/>
    </source>
</evidence>
<dbReference type="RefSeq" id="WP_057806296.1">
    <property type="nucleotide sequence ID" value="NZ_BJYP01000005.1"/>
</dbReference>
<dbReference type="GO" id="GO:0006508">
    <property type="term" value="P:proteolysis"/>
    <property type="evidence" value="ECO:0007669"/>
    <property type="project" value="UniProtKB-KW"/>
</dbReference>
<keyword evidence="9" id="KW-0645">Protease</keyword>
<keyword evidence="3 7" id="KW-0812">Transmembrane</keyword>
<keyword evidence="12" id="KW-1185">Reference proteome</keyword>
<dbReference type="Pfam" id="PF01694">
    <property type="entry name" value="Rhomboid"/>
    <property type="match status" value="1"/>
</dbReference>
<keyword evidence="4" id="KW-0378">Hydrolase</keyword>
<accession>A0A0R2K3P0</accession>
<reference evidence="10 12" key="2">
    <citation type="submission" date="2016-10" db="EMBL/GenBank/DDBJ databases">
        <authorList>
            <person name="Varghese N."/>
            <person name="Submissions S."/>
        </authorList>
    </citation>
    <scope>NUCLEOTIDE SEQUENCE [LARGE SCALE GENOMIC DNA]</scope>
    <source>
        <strain evidence="10 12">CGMCC 1.3889</strain>
    </source>
</reference>
<dbReference type="InterPro" id="IPR035952">
    <property type="entry name" value="Rhomboid-like_sf"/>
</dbReference>
<feature type="transmembrane region" description="Helical" evidence="7">
    <location>
        <begin position="175"/>
        <end position="194"/>
    </location>
</feature>
<organism evidence="9 11">
    <name type="scientific">Pediococcus ethanolidurans</name>
    <dbReference type="NCBI Taxonomy" id="319653"/>
    <lineage>
        <taxon>Bacteria</taxon>
        <taxon>Bacillati</taxon>
        <taxon>Bacillota</taxon>
        <taxon>Bacilli</taxon>
        <taxon>Lactobacillales</taxon>
        <taxon>Lactobacillaceae</taxon>
        <taxon>Pediococcus</taxon>
    </lineage>
</organism>
<feature type="transmembrane region" description="Helical" evidence="7">
    <location>
        <begin position="121"/>
        <end position="139"/>
    </location>
</feature>
<dbReference type="Proteomes" id="UP000051749">
    <property type="component" value="Unassembled WGS sequence"/>
</dbReference>
<name>A0A0R2K3P0_9LACO</name>
<dbReference type="OrthoDB" id="9813074at2"/>
<evidence type="ECO:0000313" key="12">
    <source>
        <dbReference type="Proteomes" id="UP000182818"/>
    </source>
</evidence>
<feature type="transmembrane region" description="Helical" evidence="7">
    <location>
        <begin position="12"/>
        <end position="31"/>
    </location>
</feature>
<evidence type="ECO:0000259" key="8">
    <source>
        <dbReference type="Pfam" id="PF01694"/>
    </source>
</evidence>
<gene>
    <name evidence="9" type="ORF">IV87_GL000243</name>
    <name evidence="10" type="ORF">SAMN04487973_10221</name>
</gene>
<keyword evidence="6 7" id="KW-0472">Membrane</keyword>
<evidence type="ECO:0000256" key="6">
    <source>
        <dbReference type="ARBA" id="ARBA00023136"/>
    </source>
</evidence>
<evidence type="ECO:0000313" key="10">
    <source>
        <dbReference type="EMBL" id="SER13513.1"/>
    </source>
</evidence>
<dbReference type="InterPro" id="IPR022764">
    <property type="entry name" value="Peptidase_S54_rhomboid_dom"/>
</dbReference>
<dbReference type="Proteomes" id="UP000182818">
    <property type="component" value="Unassembled WGS sequence"/>
</dbReference>
<evidence type="ECO:0000256" key="5">
    <source>
        <dbReference type="ARBA" id="ARBA00022989"/>
    </source>
</evidence>
<dbReference type="InterPro" id="IPR050925">
    <property type="entry name" value="Rhomboid_protease_S54"/>
</dbReference>
<feature type="domain" description="Peptidase S54 rhomboid" evidence="8">
    <location>
        <begin position="56"/>
        <end position="192"/>
    </location>
</feature>
<dbReference type="PANTHER" id="PTHR43731">
    <property type="entry name" value="RHOMBOID PROTEASE"/>
    <property type="match status" value="1"/>
</dbReference>
<dbReference type="STRING" id="319653.SAMN04487973_10221"/>
<reference evidence="9 11" key="1">
    <citation type="journal article" date="2015" name="Genome Announc.">
        <title>Expanding the biotechnology potential of lactobacilli through comparative genomics of 213 strains and associated genera.</title>
        <authorList>
            <person name="Sun Z."/>
            <person name="Harris H.M."/>
            <person name="McCann A."/>
            <person name="Guo C."/>
            <person name="Argimon S."/>
            <person name="Zhang W."/>
            <person name="Yang X."/>
            <person name="Jeffery I.B."/>
            <person name="Cooney J.C."/>
            <person name="Kagawa T.F."/>
            <person name="Liu W."/>
            <person name="Song Y."/>
            <person name="Salvetti E."/>
            <person name="Wrobel A."/>
            <person name="Rasinkangas P."/>
            <person name="Parkhill J."/>
            <person name="Rea M.C."/>
            <person name="O'Sullivan O."/>
            <person name="Ritari J."/>
            <person name="Douillard F.P."/>
            <person name="Paul Ross R."/>
            <person name="Yang R."/>
            <person name="Briner A.E."/>
            <person name="Felis G.E."/>
            <person name="de Vos W.M."/>
            <person name="Barrangou R."/>
            <person name="Klaenhammer T.R."/>
            <person name="Caufield P.W."/>
            <person name="Cui Y."/>
            <person name="Zhang H."/>
            <person name="O'Toole P.W."/>
        </authorList>
    </citation>
    <scope>NUCLEOTIDE SEQUENCE [LARGE SCALE GENOMIC DNA]</scope>
    <source>
        <strain evidence="9 11">DSM 22301</strain>
    </source>
</reference>
<evidence type="ECO:0000256" key="1">
    <source>
        <dbReference type="ARBA" id="ARBA00004141"/>
    </source>
</evidence>
<dbReference type="PANTHER" id="PTHR43731:SF14">
    <property type="entry name" value="PRESENILIN-ASSOCIATED RHOMBOID-LIKE PROTEIN, MITOCHONDRIAL"/>
    <property type="match status" value="1"/>
</dbReference>
<evidence type="ECO:0000256" key="2">
    <source>
        <dbReference type="ARBA" id="ARBA00009045"/>
    </source>
</evidence>
<evidence type="ECO:0000256" key="7">
    <source>
        <dbReference type="SAM" id="Phobius"/>
    </source>
</evidence>
<sequence length="226" mass="24732">MQQTLKKWDRQPYMTVGLVIINFLVFGLMTINGGSENTQTLLQYGAVFKPLVVQNGEWWRLITGMFIHIGLTHIVMNMVTLYFVGIQIENLFGHFKFLVIYFIAGIFGNVVSLVLGNPLALSAGASGAIFGLFGVWLMLGESFHDNPYIKAYARQLGLFVVLALASSLMESGIDIYAHIGGILAGFLAGYLVGVPKIGKVEIPKRIVATVVLIVLFAVTFGTLITK</sequence>
<evidence type="ECO:0000256" key="4">
    <source>
        <dbReference type="ARBA" id="ARBA00022801"/>
    </source>
</evidence>
<proteinExistence type="inferred from homology"/>
<dbReference type="EMBL" id="JQBY01000010">
    <property type="protein sequence ID" value="KRN82486.1"/>
    <property type="molecule type" value="Genomic_DNA"/>
</dbReference>
<keyword evidence="5 7" id="KW-1133">Transmembrane helix</keyword>
<dbReference type="SUPFAM" id="SSF144091">
    <property type="entry name" value="Rhomboid-like"/>
    <property type="match status" value="1"/>
</dbReference>
<comment type="similarity">
    <text evidence="2">Belongs to the peptidase S54 family.</text>
</comment>